<reference evidence="19 20" key="1">
    <citation type="submission" date="2020-08" db="EMBL/GenBank/DDBJ databases">
        <title>Genomic Encyclopedia of Type Strains, Phase III (KMG-III): the genomes of soil and plant-associated and newly described type strains.</title>
        <authorList>
            <person name="Whitman W."/>
        </authorList>
    </citation>
    <scope>NUCLEOTIDE SEQUENCE [LARGE SCALE GENOMIC DNA]</scope>
    <source>
        <strain evidence="19 20">CECT 5862</strain>
    </source>
</reference>
<dbReference type="CDD" id="cd05213">
    <property type="entry name" value="NAD_bind_Glutamyl_tRNA_reduct"/>
    <property type="match status" value="1"/>
</dbReference>
<dbReference type="SUPFAM" id="SSF69075">
    <property type="entry name" value="Glutamyl tRNA-reductase dimerization domain"/>
    <property type="match status" value="1"/>
</dbReference>
<dbReference type="Proteomes" id="UP000570361">
    <property type="component" value="Unassembled WGS sequence"/>
</dbReference>
<dbReference type="RefSeq" id="WP_183601073.1">
    <property type="nucleotide sequence ID" value="NZ_JACHXK010000006.1"/>
</dbReference>
<keyword evidence="6 9" id="KW-0627">Porphyrin biosynthesis</keyword>
<dbReference type="Gene3D" id="3.40.50.720">
    <property type="entry name" value="NAD(P)-binding Rossmann-like Domain"/>
    <property type="match status" value="1"/>
</dbReference>
<comment type="function">
    <text evidence="9">Catalyzes the NADPH-dependent reduction of glutamyl-tRNA(Glu) to glutamate 1-semialdehyde (GSA).</text>
</comment>
<evidence type="ECO:0000256" key="12">
    <source>
        <dbReference type="PIRSR" id="PIRSR000445-3"/>
    </source>
</evidence>
<accession>A0A7W5AYQ2</accession>
<sequence>MHIIAIGFNYRIAPVELRERFAINEEQLPEVLEQISKLGGVQECVVLATCNRTEIYAVVEQINLFVSEIEGFLAQQFAVATDAFAPFLTLYKEEEAVSHLFHVASGLDSMIIGETQILGQVKDAFLLAQQREKTSSIFNKMFKQAITFAKRAQTETKINDHPVSVSYAAVELAKASVGDISGRNVVLIGAGKMSALAAKHLHASGSRHIRIVNRTIEKGVRLAEQIGGSAYAMEHLADCIEWSDLIISSTGSSDYIVTETMLTRAMGLRKSRPLLLFDLAVPRDIDPAGNAVTGVRLYNVDDLSLLVDKNLDARKEEAARIERMIVAEVHQMTAWLRSRQIHPLLAALQQKAGSVQEAALETMLRKLPELEPHEVSVIQKLTGSIVSQLLREPIAMLKEMAGEGQAEQAIALFSRMYGIEHEADSQHSMEASVVPLAQGSSEQQATAAKRSHLKLVPPQSGSRSERTG</sequence>
<dbReference type="InterPro" id="IPR018214">
    <property type="entry name" value="GluRdtase_CS"/>
</dbReference>
<comment type="catalytic activity">
    <reaction evidence="7 9 14">
        <text>(S)-4-amino-5-oxopentanoate + tRNA(Glu) + NADP(+) = L-glutamyl-tRNA(Glu) + NADPH + H(+)</text>
        <dbReference type="Rhea" id="RHEA:12344"/>
        <dbReference type="Rhea" id="RHEA-COMP:9663"/>
        <dbReference type="Rhea" id="RHEA-COMP:9680"/>
        <dbReference type="ChEBI" id="CHEBI:15378"/>
        <dbReference type="ChEBI" id="CHEBI:57501"/>
        <dbReference type="ChEBI" id="CHEBI:57783"/>
        <dbReference type="ChEBI" id="CHEBI:58349"/>
        <dbReference type="ChEBI" id="CHEBI:78442"/>
        <dbReference type="ChEBI" id="CHEBI:78520"/>
        <dbReference type="EC" id="1.2.1.70"/>
    </reaction>
</comment>
<comment type="miscellaneous">
    <text evidence="9">During catalysis, the active site Cys acts as a nucleophile attacking the alpha-carbonyl group of tRNA-bound glutamate with the formation of a thioester intermediate between enzyme and glutamate, and the concomitant release of tRNA(Glu). The thioester intermediate is finally reduced by direct hydride transfer from NADPH, to form the product GSA.</text>
</comment>
<evidence type="ECO:0000256" key="13">
    <source>
        <dbReference type="PIRSR" id="PIRSR000445-4"/>
    </source>
</evidence>
<dbReference type="Pfam" id="PF00745">
    <property type="entry name" value="GlutR_dimer"/>
    <property type="match status" value="1"/>
</dbReference>
<evidence type="ECO:0000256" key="15">
    <source>
        <dbReference type="SAM" id="MobiDB-lite"/>
    </source>
</evidence>
<feature type="domain" description="Glutamyl-tRNA reductase N-terminal" evidence="18">
    <location>
        <begin position="6"/>
        <end position="156"/>
    </location>
</feature>
<protein>
    <recommendedName>
        <fullName evidence="8 9">Glutamyl-tRNA reductase</fullName>
        <shortName evidence="9">GluTR</shortName>
        <ecNumber evidence="3 9">1.2.1.70</ecNumber>
    </recommendedName>
</protein>
<dbReference type="EC" id="1.2.1.70" evidence="3 9"/>
<dbReference type="AlphaFoldDB" id="A0A7W5AYQ2"/>
<dbReference type="HAMAP" id="MF_00087">
    <property type="entry name" value="Glu_tRNA_reductase"/>
    <property type="match status" value="1"/>
</dbReference>
<evidence type="ECO:0000256" key="2">
    <source>
        <dbReference type="ARBA" id="ARBA00005916"/>
    </source>
</evidence>
<evidence type="ECO:0000256" key="1">
    <source>
        <dbReference type="ARBA" id="ARBA00005059"/>
    </source>
</evidence>
<evidence type="ECO:0000256" key="5">
    <source>
        <dbReference type="ARBA" id="ARBA00023002"/>
    </source>
</evidence>
<dbReference type="InterPro" id="IPR006151">
    <property type="entry name" value="Shikm_DH/Glu-tRNA_Rdtase"/>
</dbReference>
<evidence type="ECO:0000256" key="8">
    <source>
        <dbReference type="ARBA" id="ARBA00068659"/>
    </source>
</evidence>
<feature type="region of interest" description="Disordered" evidence="15">
    <location>
        <begin position="428"/>
        <end position="468"/>
    </location>
</feature>
<dbReference type="GO" id="GO:0019353">
    <property type="term" value="P:protoporphyrinogen IX biosynthetic process from glutamate"/>
    <property type="evidence" value="ECO:0007669"/>
    <property type="project" value="TreeGrafter"/>
</dbReference>
<evidence type="ECO:0000256" key="14">
    <source>
        <dbReference type="RuleBase" id="RU000584"/>
    </source>
</evidence>
<dbReference type="InterPro" id="IPR015896">
    <property type="entry name" value="4pyrrol_synth_GluRdtase_dimer"/>
</dbReference>
<dbReference type="GO" id="GO:0008883">
    <property type="term" value="F:glutamyl-tRNA reductase activity"/>
    <property type="evidence" value="ECO:0007669"/>
    <property type="project" value="UniProtKB-UniRule"/>
</dbReference>
<dbReference type="Gene3D" id="3.30.460.30">
    <property type="entry name" value="Glutamyl-tRNA reductase, N-terminal domain"/>
    <property type="match status" value="1"/>
</dbReference>
<dbReference type="PIRSF" id="PIRSF000445">
    <property type="entry name" value="4pyrrol_synth_GluRdtase"/>
    <property type="match status" value="1"/>
</dbReference>
<dbReference type="GO" id="GO:0050661">
    <property type="term" value="F:NADP binding"/>
    <property type="evidence" value="ECO:0007669"/>
    <property type="project" value="InterPro"/>
</dbReference>
<evidence type="ECO:0000256" key="11">
    <source>
        <dbReference type="PIRSR" id="PIRSR000445-2"/>
    </source>
</evidence>
<evidence type="ECO:0000256" key="9">
    <source>
        <dbReference type="HAMAP-Rule" id="MF_00087"/>
    </source>
</evidence>
<feature type="active site" description="Nucleophile" evidence="9 10">
    <location>
        <position position="50"/>
    </location>
</feature>
<dbReference type="InterPro" id="IPR015895">
    <property type="entry name" value="4pyrrol_synth_GluRdtase_N"/>
</dbReference>
<feature type="domain" description="Tetrapyrrole biosynthesis glutamyl-tRNA reductase dimerisation" evidence="16">
    <location>
        <begin position="321"/>
        <end position="418"/>
    </location>
</feature>
<evidence type="ECO:0000259" key="18">
    <source>
        <dbReference type="Pfam" id="PF05201"/>
    </source>
</evidence>
<proteinExistence type="inferred from homology"/>
<dbReference type="UniPathway" id="UPA00251">
    <property type="reaction ID" value="UER00316"/>
</dbReference>
<evidence type="ECO:0000259" key="16">
    <source>
        <dbReference type="Pfam" id="PF00745"/>
    </source>
</evidence>
<evidence type="ECO:0000256" key="4">
    <source>
        <dbReference type="ARBA" id="ARBA00022857"/>
    </source>
</evidence>
<organism evidence="19 20">
    <name type="scientific">Paenibacillus phyllosphaerae</name>
    <dbReference type="NCBI Taxonomy" id="274593"/>
    <lineage>
        <taxon>Bacteria</taxon>
        <taxon>Bacillati</taxon>
        <taxon>Bacillota</taxon>
        <taxon>Bacilli</taxon>
        <taxon>Bacillales</taxon>
        <taxon>Paenibacillaceae</taxon>
        <taxon>Paenibacillus</taxon>
    </lineage>
</organism>
<dbReference type="FunFam" id="3.30.460.30:FF:000001">
    <property type="entry name" value="Glutamyl-tRNA reductase"/>
    <property type="match status" value="1"/>
</dbReference>
<dbReference type="SUPFAM" id="SSF51735">
    <property type="entry name" value="NAD(P)-binding Rossmann-fold domains"/>
    <property type="match status" value="1"/>
</dbReference>
<dbReference type="SUPFAM" id="SSF69742">
    <property type="entry name" value="Glutamyl tRNA-reductase catalytic, N-terminal domain"/>
    <property type="match status" value="1"/>
</dbReference>
<keyword evidence="4 9" id="KW-0521">NADP</keyword>
<feature type="binding site" evidence="9 12">
    <location>
        <begin position="189"/>
        <end position="194"/>
    </location>
    <ligand>
        <name>NADP(+)</name>
        <dbReference type="ChEBI" id="CHEBI:58349"/>
    </ligand>
</feature>
<dbReference type="Pfam" id="PF05201">
    <property type="entry name" value="GlutR_N"/>
    <property type="match status" value="1"/>
</dbReference>
<keyword evidence="20" id="KW-1185">Reference proteome</keyword>
<feature type="binding site" evidence="9 11">
    <location>
        <begin position="49"/>
        <end position="52"/>
    </location>
    <ligand>
        <name>substrate</name>
    </ligand>
</feature>
<comment type="similarity">
    <text evidence="2 9 14">Belongs to the glutamyl-tRNA reductase family.</text>
</comment>
<dbReference type="PROSITE" id="PS00747">
    <property type="entry name" value="GLUTR"/>
    <property type="match status" value="1"/>
</dbReference>
<dbReference type="FunFam" id="3.40.50.720:FF:000031">
    <property type="entry name" value="Glutamyl-tRNA reductase"/>
    <property type="match status" value="1"/>
</dbReference>
<evidence type="ECO:0000256" key="3">
    <source>
        <dbReference type="ARBA" id="ARBA00012970"/>
    </source>
</evidence>
<dbReference type="InterPro" id="IPR036453">
    <property type="entry name" value="GluRdtase_dimer_dom_sf"/>
</dbReference>
<feature type="domain" description="Quinate/shikimate 5-dehydrogenase/glutamyl-tRNA reductase" evidence="17">
    <location>
        <begin position="171"/>
        <end position="304"/>
    </location>
</feature>
<name>A0A7W5AYQ2_9BACL</name>
<evidence type="ECO:0000313" key="19">
    <source>
        <dbReference type="EMBL" id="MBB3111214.1"/>
    </source>
</evidence>
<feature type="binding site" evidence="9 11">
    <location>
        <position position="109"/>
    </location>
    <ligand>
        <name>substrate</name>
    </ligand>
</feature>
<comment type="pathway">
    <text evidence="1 9 14">Porphyrin-containing compound metabolism; protoporphyrin-IX biosynthesis; 5-aminolevulinate from L-glutamyl-tRNA(Glu): step 1/2.</text>
</comment>
<comment type="domain">
    <text evidence="9">Possesses an unusual extended V-shaped dimeric structure with each monomer consisting of three distinct domains arranged along a curved 'spinal' alpha-helix. The N-terminal catalytic domain specifically recognizes the glutamate moiety of the substrate. The second domain is the NADPH-binding domain, and the third C-terminal domain is responsible for dimerization.</text>
</comment>
<feature type="site" description="Important for activity" evidence="9 13">
    <location>
        <position position="99"/>
    </location>
</feature>
<evidence type="ECO:0000256" key="10">
    <source>
        <dbReference type="PIRSR" id="PIRSR000445-1"/>
    </source>
</evidence>
<dbReference type="InterPro" id="IPR000343">
    <property type="entry name" value="4pyrrol_synth_GluRdtase"/>
</dbReference>
<feature type="binding site" evidence="9 11">
    <location>
        <begin position="114"/>
        <end position="116"/>
    </location>
    <ligand>
        <name>substrate</name>
    </ligand>
</feature>
<keyword evidence="5 9" id="KW-0560">Oxidoreductase</keyword>
<comment type="subunit">
    <text evidence="9">Homodimer.</text>
</comment>
<dbReference type="PANTHER" id="PTHR43013:SF1">
    <property type="entry name" value="GLUTAMYL-TRNA REDUCTASE"/>
    <property type="match status" value="1"/>
</dbReference>
<dbReference type="EMBL" id="JACHXK010000006">
    <property type="protein sequence ID" value="MBB3111214.1"/>
    <property type="molecule type" value="Genomic_DNA"/>
</dbReference>
<evidence type="ECO:0000259" key="17">
    <source>
        <dbReference type="Pfam" id="PF01488"/>
    </source>
</evidence>
<evidence type="ECO:0000256" key="7">
    <source>
        <dbReference type="ARBA" id="ARBA00047464"/>
    </source>
</evidence>
<evidence type="ECO:0000256" key="6">
    <source>
        <dbReference type="ARBA" id="ARBA00023244"/>
    </source>
</evidence>
<feature type="binding site" evidence="9 11">
    <location>
        <position position="120"/>
    </location>
    <ligand>
        <name>substrate</name>
    </ligand>
</feature>
<evidence type="ECO:0000313" key="20">
    <source>
        <dbReference type="Proteomes" id="UP000570361"/>
    </source>
</evidence>
<dbReference type="InterPro" id="IPR036343">
    <property type="entry name" value="GluRdtase_N_sf"/>
</dbReference>
<dbReference type="InterPro" id="IPR036291">
    <property type="entry name" value="NAD(P)-bd_dom_sf"/>
</dbReference>
<gene>
    <name evidence="9" type="primary">hemA</name>
    <name evidence="19" type="ORF">FHS18_003282</name>
</gene>
<dbReference type="Pfam" id="PF01488">
    <property type="entry name" value="Shikimate_DH"/>
    <property type="match status" value="1"/>
</dbReference>
<comment type="caution">
    <text evidence="19">The sequence shown here is derived from an EMBL/GenBank/DDBJ whole genome shotgun (WGS) entry which is preliminary data.</text>
</comment>
<dbReference type="NCBIfam" id="TIGR01035">
    <property type="entry name" value="hemA"/>
    <property type="match status" value="1"/>
</dbReference>
<dbReference type="PANTHER" id="PTHR43013">
    <property type="entry name" value="GLUTAMYL-TRNA REDUCTASE"/>
    <property type="match status" value="1"/>
</dbReference>